<dbReference type="EMBL" id="PZKG01000058">
    <property type="protein sequence ID" value="PTE21263.1"/>
    <property type="molecule type" value="Genomic_DNA"/>
</dbReference>
<keyword evidence="2" id="KW-1185">Reference proteome</keyword>
<comment type="caution">
    <text evidence="1">The sequence shown here is derived from an EMBL/GenBank/DDBJ whole genome shotgun (WGS) entry which is preliminary data.</text>
</comment>
<dbReference type="AlphaFoldDB" id="A0A2T4JU20"/>
<accession>A0A2T4JU20</accession>
<organism evidence="1 2">
    <name type="scientific">Cereibacter changlensis JA139</name>
    <dbReference type="NCBI Taxonomy" id="1188249"/>
    <lineage>
        <taxon>Bacteria</taxon>
        <taxon>Pseudomonadati</taxon>
        <taxon>Pseudomonadota</taxon>
        <taxon>Alphaproteobacteria</taxon>
        <taxon>Rhodobacterales</taxon>
        <taxon>Paracoccaceae</taxon>
        <taxon>Cereibacter</taxon>
    </lineage>
</organism>
<reference evidence="1 2" key="1">
    <citation type="submission" date="2018-03" db="EMBL/GenBank/DDBJ databases">
        <title>Cereibacter changlensis.</title>
        <authorList>
            <person name="Meyer T.E."/>
            <person name="Miller S."/>
            <person name="Lodha T."/>
            <person name="Gandham S."/>
            <person name="Chintalapati S."/>
            <person name="Chintalapati V.R."/>
        </authorList>
    </citation>
    <scope>NUCLEOTIDE SEQUENCE [LARGE SCALE GENOMIC DNA]</scope>
    <source>
        <strain evidence="1 2">JA139</strain>
    </source>
</reference>
<gene>
    <name evidence="1" type="ORF">C5F48_13265</name>
</gene>
<dbReference type="Proteomes" id="UP000241010">
    <property type="component" value="Unassembled WGS sequence"/>
</dbReference>
<evidence type="ECO:0000313" key="1">
    <source>
        <dbReference type="EMBL" id="PTE21263.1"/>
    </source>
</evidence>
<evidence type="ECO:0008006" key="3">
    <source>
        <dbReference type="Google" id="ProtNLM"/>
    </source>
</evidence>
<dbReference type="OrthoDB" id="6974572at2"/>
<evidence type="ECO:0000313" key="2">
    <source>
        <dbReference type="Proteomes" id="UP000241010"/>
    </source>
</evidence>
<protein>
    <recommendedName>
        <fullName evidence="3">Helix-turn-helix domain-containing protein</fullName>
    </recommendedName>
</protein>
<name>A0A2T4JU20_9RHOB</name>
<dbReference type="SUPFAM" id="SSF46785">
    <property type="entry name" value="Winged helix' DNA-binding domain"/>
    <property type="match status" value="1"/>
</dbReference>
<dbReference type="RefSeq" id="WP_107664388.1">
    <property type="nucleotide sequence ID" value="NZ_PZKG01000058.1"/>
</dbReference>
<proteinExistence type="predicted"/>
<sequence>MKELRSWVKLPSAWIEAGGLREFQWGKTGGSRQAAALMVLLSVAHHADEATSTARITYDDLHQALGLSRTLISDGLDVLEERKLLVREVKGRSTFALTAYDPKRGWAMLPARPLYTGGSIRAFTDFHLRRKVELDALKSYFAFAARRDSEKNRAHMTYEQLSAYAGIPEGRIKSAISVLIHNNLVVVEQIERPGRLGVSHSYRLTHLHPNRHLGSSDRAGMEYTDAEL</sequence>
<dbReference type="InterPro" id="IPR036390">
    <property type="entry name" value="WH_DNA-bd_sf"/>
</dbReference>